<dbReference type="EMBL" id="JARKHS020002448">
    <property type="protein sequence ID" value="KAK8786738.1"/>
    <property type="molecule type" value="Genomic_DNA"/>
</dbReference>
<accession>A0AAQ4FJJ6</accession>
<dbReference type="AlphaFoldDB" id="A0AAQ4FJJ6"/>
<name>A0AAQ4FJJ6_AMBAM</name>
<organism evidence="2 3">
    <name type="scientific">Amblyomma americanum</name>
    <name type="common">Lone star tick</name>
    <dbReference type="NCBI Taxonomy" id="6943"/>
    <lineage>
        <taxon>Eukaryota</taxon>
        <taxon>Metazoa</taxon>
        <taxon>Ecdysozoa</taxon>
        <taxon>Arthropoda</taxon>
        <taxon>Chelicerata</taxon>
        <taxon>Arachnida</taxon>
        <taxon>Acari</taxon>
        <taxon>Parasitiformes</taxon>
        <taxon>Ixodida</taxon>
        <taxon>Ixodoidea</taxon>
        <taxon>Ixodidae</taxon>
        <taxon>Amblyomminae</taxon>
        <taxon>Amblyomma</taxon>
    </lineage>
</organism>
<evidence type="ECO:0000256" key="1">
    <source>
        <dbReference type="SAM" id="MobiDB-lite"/>
    </source>
</evidence>
<comment type="caution">
    <text evidence="2">The sequence shown here is derived from an EMBL/GenBank/DDBJ whole genome shotgun (WGS) entry which is preliminary data.</text>
</comment>
<evidence type="ECO:0000313" key="2">
    <source>
        <dbReference type="EMBL" id="KAK8786738.1"/>
    </source>
</evidence>
<sequence>MKVEKKDNSTQWELEEPPARKCKHTAHHGLGNALVTRLPESKVLNYTYELLMEPEAPRRPRLRELHRVHAEYGISRDPLQQASRNLVFPGYVMGNAWIRGYEEAIMIVETTAHIEHRQLSEVVSRP</sequence>
<keyword evidence="3" id="KW-1185">Reference proteome</keyword>
<feature type="region of interest" description="Disordered" evidence="1">
    <location>
        <begin position="1"/>
        <end position="25"/>
    </location>
</feature>
<protein>
    <submittedName>
        <fullName evidence="2">Uncharacterized protein</fullName>
    </submittedName>
</protein>
<dbReference type="Proteomes" id="UP001321473">
    <property type="component" value="Unassembled WGS sequence"/>
</dbReference>
<evidence type="ECO:0000313" key="3">
    <source>
        <dbReference type="Proteomes" id="UP001321473"/>
    </source>
</evidence>
<reference evidence="2 3" key="1">
    <citation type="journal article" date="2023" name="Arcadia Sci">
        <title>De novo assembly of a long-read Amblyomma americanum tick genome.</title>
        <authorList>
            <person name="Chou S."/>
            <person name="Poskanzer K.E."/>
            <person name="Rollins M."/>
            <person name="Thuy-Boun P.S."/>
        </authorList>
    </citation>
    <scope>NUCLEOTIDE SEQUENCE [LARGE SCALE GENOMIC DNA]</scope>
    <source>
        <strain evidence="2">F_SG_1</strain>
        <tissue evidence="2">Salivary glands</tissue>
    </source>
</reference>
<proteinExistence type="predicted"/>
<gene>
    <name evidence="2" type="ORF">V5799_023484</name>
</gene>